<name>A0A7E4W1V7_PANRE</name>
<feature type="transmembrane region" description="Helical" evidence="1">
    <location>
        <begin position="72"/>
        <end position="96"/>
    </location>
</feature>
<accession>A0A7E4W1V7</accession>
<evidence type="ECO:0000256" key="1">
    <source>
        <dbReference type="SAM" id="Phobius"/>
    </source>
</evidence>
<evidence type="ECO:0000313" key="2">
    <source>
        <dbReference type="Proteomes" id="UP000492821"/>
    </source>
</evidence>
<feature type="transmembrane region" description="Helical" evidence="1">
    <location>
        <begin position="192"/>
        <end position="215"/>
    </location>
</feature>
<protein>
    <submittedName>
        <fullName evidence="3">G protein-coupled receptor</fullName>
    </submittedName>
</protein>
<feature type="transmembrane region" description="Helical" evidence="1">
    <location>
        <begin position="43"/>
        <end position="60"/>
    </location>
</feature>
<evidence type="ECO:0000313" key="3">
    <source>
        <dbReference type="WBParaSite" id="Pan_g51.t1"/>
    </source>
</evidence>
<keyword evidence="2" id="KW-1185">Reference proteome</keyword>
<sequence length="335" mass="38774">MAAEYDGIYPGEGFDEDEATNAALCANYTVFCPDFFTMSNSAYLVYIIVRLILFSFILFLSSIIPRDFLKTFTLYLFIPLFCGELCRVAVEFLYYFKHFDMPEEAAGKMLLAEAVLDKIHVVFATFVYYAFLGASIIVYWGLFKAFLNPESFERCKIGIMFNVVACVPVVIVILMFLPWGGVFVDIRTYVKYVSPIVLGIIMIPCYLRTVFHLSWQKTMLDSKIDDRLIIRRAKSRLIWFTIYMTIQNLINIPEFIEAIMYLCVYTSKDLKDDVGFLNIFSQVTLWASISDEARPISLFFCTLFLVPVYRSAILFCRSKPELNFSPVVDLTEYRR</sequence>
<reference evidence="2" key="1">
    <citation type="journal article" date="2013" name="Genetics">
        <title>The draft genome and transcriptome of Panagrellus redivivus are shaped by the harsh demands of a free-living lifestyle.</title>
        <authorList>
            <person name="Srinivasan J."/>
            <person name="Dillman A.R."/>
            <person name="Macchietto M.G."/>
            <person name="Heikkinen L."/>
            <person name="Lakso M."/>
            <person name="Fracchia K.M."/>
            <person name="Antoshechkin I."/>
            <person name="Mortazavi A."/>
            <person name="Wong G."/>
            <person name="Sternberg P.W."/>
        </authorList>
    </citation>
    <scope>NUCLEOTIDE SEQUENCE [LARGE SCALE GENOMIC DNA]</scope>
    <source>
        <strain evidence="2">MT8872</strain>
    </source>
</reference>
<keyword evidence="1" id="KW-1133">Transmembrane helix</keyword>
<dbReference type="Proteomes" id="UP000492821">
    <property type="component" value="Unassembled WGS sequence"/>
</dbReference>
<feature type="transmembrane region" description="Helical" evidence="1">
    <location>
        <begin position="159"/>
        <end position="180"/>
    </location>
</feature>
<proteinExistence type="predicted"/>
<keyword evidence="1" id="KW-0812">Transmembrane</keyword>
<dbReference type="AlphaFoldDB" id="A0A7E4W1V7"/>
<keyword evidence="1" id="KW-0472">Membrane</keyword>
<reference evidence="3" key="2">
    <citation type="submission" date="2020-10" db="UniProtKB">
        <authorList>
            <consortium name="WormBaseParasite"/>
        </authorList>
    </citation>
    <scope>IDENTIFICATION</scope>
</reference>
<dbReference type="WBParaSite" id="Pan_g51.t1">
    <property type="protein sequence ID" value="Pan_g51.t1"/>
    <property type="gene ID" value="Pan_g51"/>
</dbReference>
<feature type="transmembrane region" description="Helical" evidence="1">
    <location>
        <begin position="126"/>
        <end position="147"/>
    </location>
</feature>
<feature type="transmembrane region" description="Helical" evidence="1">
    <location>
        <begin position="296"/>
        <end position="316"/>
    </location>
</feature>
<feature type="transmembrane region" description="Helical" evidence="1">
    <location>
        <begin position="236"/>
        <end position="256"/>
    </location>
</feature>
<organism evidence="2 3">
    <name type="scientific">Panagrellus redivivus</name>
    <name type="common">Microworm</name>
    <dbReference type="NCBI Taxonomy" id="6233"/>
    <lineage>
        <taxon>Eukaryota</taxon>
        <taxon>Metazoa</taxon>
        <taxon>Ecdysozoa</taxon>
        <taxon>Nematoda</taxon>
        <taxon>Chromadorea</taxon>
        <taxon>Rhabditida</taxon>
        <taxon>Tylenchina</taxon>
        <taxon>Panagrolaimomorpha</taxon>
        <taxon>Panagrolaimoidea</taxon>
        <taxon>Panagrolaimidae</taxon>
        <taxon>Panagrellus</taxon>
    </lineage>
</organism>